<keyword evidence="4" id="KW-0255">Endonuclease</keyword>
<dbReference type="Gene3D" id="1.10.30.50">
    <property type="match status" value="1"/>
</dbReference>
<dbReference type="EMBL" id="JABJXA010000049">
    <property type="protein sequence ID" value="MBB1259292.1"/>
    <property type="molecule type" value="Genomic_DNA"/>
</dbReference>
<evidence type="ECO:0000313" key="4">
    <source>
        <dbReference type="EMBL" id="MQS00330.1"/>
    </source>
</evidence>
<dbReference type="Proteomes" id="UP000320857">
    <property type="component" value="Unassembled WGS sequence"/>
</dbReference>
<keyword evidence="5" id="KW-1185">Reference proteome</keyword>
<dbReference type="SMART" id="SM00507">
    <property type="entry name" value="HNHc"/>
    <property type="match status" value="1"/>
</dbReference>
<reference evidence="2" key="3">
    <citation type="journal article" name="Syst. Appl. Microbiol.">
        <title>Streptomyces alkaliterrae sp. nov., isolated from an alkaline soil, and emended descriptions of Streptomyces alkaliphilus, Streptomyces calidiresistens and Streptomyces durbertensis.</title>
        <authorList>
            <person name="Swiecimska M."/>
            <person name="Golinska P."/>
            <person name="Nouioui I."/>
            <person name="Wypij M."/>
            <person name="Rai M."/>
            <person name="Sangal V."/>
            <person name="Goodfellow M."/>
        </authorList>
    </citation>
    <scope>NUCLEOTIDE SEQUENCE</scope>
    <source>
        <strain evidence="2">OF3</strain>
        <strain evidence="3">OF8</strain>
    </source>
</reference>
<protein>
    <submittedName>
        <fullName evidence="4">HNH endonuclease</fullName>
    </submittedName>
</protein>
<reference evidence="4 5" key="1">
    <citation type="submission" date="2019-10" db="EMBL/GenBank/DDBJ databases">
        <title>Streptomyces sp. nov., a novel actinobacterium isolated from alkaline environment.</title>
        <authorList>
            <person name="Golinska P."/>
        </authorList>
    </citation>
    <scope>NUCLEOTIDE SEQUENCE [LARGE SCALE GENOMIC DNA]</scope>
    <source>
        <strain evidence="4 5">OF1</strain>
    </source>
</reference>
<dbReference type="InterPro" id="IPR029471">
    <property type="entry name" value="HNH_5"/>
</dbReference>
<dbReference type="EMBL" id="VJYK02000001">
    <property type="protein sequence ID" value="MQS00330.1"/>
    <property type="molecule type" value="Genomic_DNA"/>
</dbReference>
<accession>A0A5P0YK85</accession>
<feature type="domain" description="HNH nuclease" evidence="1">
    <location>
        <begin position="50"/>
        <end position="103"/>
    </location>
</feature>
<gene>
    <name evidence="4" type="ORF">FNX44_000235</name>
    <name evidence="2" type="ORF">H3146_00420</name>
    <name evidence="3" type="ORF">H3147_10635</name>
</gene>
<evidence type="ECO:0000313" key="2">
    <source>
        <dbReference type="EMBL" id="MBB1251833.1"/>
    </source>
</evidence>
<reference evidence="6 7" key="2">
    <citation type="submission" date="2020-05" db="EMBL/GenBank/DDBJ databases">
        <title>Classification of alakaliphilic streptomycetes isolated from an alkaline soil next to Lonar Crater, India and a proposal for the recognition of Streptomyces alkaliterrae sp. nov.</title>
        <authorList>
            <person name="Golinska P."/>
        </authorList>
    </citation>
    <scope>NUCLEOTIDE SEQUENCE [LARGE SCALE GENOMIC DNA]</scope>
    <source>
        <strain evidence="7">OF3</strain>
        <strain evidence="6">OF8</strain>
    </source>
</reference>
<dbReference type="CDD" id="cd00085">
    <property type="entry name" value="HNHc"/>
    <property type="match status" value="1"/>
</dbReference>
<dbReference type="InterPro" id="IPR003615">
    <property type="entry name" value="HNH_nuc"/>
</dbReference>
<proteinExistence type="predicted"/>
<dbReference type="GO" id="GO:0004519">
    <property type="term" value="F:endonuclease activity"/>
    <property type="evidence" value="ECO:0007669"/>
    <property type="project" value="UniProtKB-KW"/>
</dbReference>
<evidence type="ECO:0000313" key="5">
    <source>
        <dbReference type="Proteomes" id="UP000320857"/>
    </source>
</evidence>
<evidence type="ECO:0000313" key="3">
    <source>
        <dbReference type="EMBL" id="MBB1259292.1"/>
    </source>
</evidence>
<dbReference type="Proteomes" id="UP000525686">
    <property type="component" value="Unassembled WGS sequence"/>
</dbReference>
<sequence length="115" mass="12916">MRIRCLECREWATHRGRCHAHHKAYENGRSCQAHRKRREAIARGHNAAALLRKAVRKAVAGTCAMCGVTYLPSQVDIDHIKPLALGGEDVASNVQVLCKRCHKIKTAMDFGKRPF</sequence>
<evidence type="ECO:0000259" key="1">
    <source>
        <dbReference type="SMART" id="SM00507"/>
    </source>
</evidence>
<keyword evidence="4" id="KW-0540">Nuclease</keyword>
<dbReference type="AlphaFoldDB" id="A0A5P0YK85"/>
<evidence type="ECO:0000313" key="6">
    <source>
        <dbReference type="Proteomes" id="UP000517765"/>
    </source>
</evidence>
<organism evidence="4 5">
    <name type="scientific">Streptomyces alkaliterrae</name>
    <dbReference type="NCBI Taxonomy" id="2213162"/>
    <lineage>
        <taxon>Bacteria</taxon>
        <taxon>Bacillati</taxon>
        <taxon>Actinomycetota</taxon>
        <taxon>Actinomycetes</taxon>
        <taxon>Kitasatosporales</taxon>
        <taxon>Streptomycetaceae</taxon>
        <taxon>Streptomyces</taxon>
    </lineage>
</organism>
<dbReference type="EMBL" id="JABJWZ010000002">
    <property type="protein sequence ID" value="MBB1251833.1"/>
    <property type="molecule type" value="Genomic_DNA"/>
</dbReference>
<dbReference type="Pfam" id="PF14279">
    <property type="entry name" value="HNH_5"/>
    <property type="match status" value="1"/>
</dbReference>
<comment type="caution">
    <text evidence="4">The sequence shown here is derived from an EMBL/GenBank/DDBJ whole genome shotgun (WGS) entry which is preliminary data.</text>
</comment>
<name>A0A5P0YK85_9ACTN</name>
<evidence type="ECO:0000313" key="7">
    <source>
        <dbReference type="Proteomes" id="UP000525686"/>
    </source>
</evidence>
<dbReference type="Proteomes" id="UP000517765">
    <property type="component" value="Unassembled WGS sequence"/>
</dbReference>
<keyword evidence="4" id="KW-0378">Hydrolase</keyword>